<dbReference type="InterPro" id="IPR007627">
    <property type="entry name" value="RNA_pol_sigma70_r2"/>
</dbReference>
<evidence type="ECO:0000256" key="5">
    <source>
        <dbReference type="SAM" id="MobiDB-lite"/>
    </source>
</evidence>
<name>A0A4R2QMM5_9PSEU</name>
<comment type="caution">
    <text evidence="9">The sequence shown here is derived from an EMBL/GenBank/DDBJ whole genome shotgun (WGS) entry which is preliminary data.</text>
</comment>
<evidence type="ECO:0000256" key="2">
    <source>
        <dbReference type="ARBA" id="ARBA00023082"/>
    </source>
</evidence>
<feature type="compositionally biased region" description="Polar residues" evidence="5">
    <location>
        <begin position="17"/>
        <end position="30"/>
    </location>
</feature>
<dbReference type="GO" id="GO:0006352">
    <property type="term" value="P:DNA-templated transcription initiation"/>
    <property type="evidence" value="ECO:0007669"/>
    <property type="project" value="InterPro"/>
</dbReference>
<evidence type="ECO:0000259" key="6">
    <source>
        <dbReference type="Pfam" id="PF04539"/>
    </source>
</evidence>
<evidence type="ECO:0000256" key="1">
    <source>
        <dbReference type="ARBA" id="ARBA00023015"/>
    </source>
</evidence>
<dbReference type="InterPro" id="IPR013324">
    <property type="entry name" value="RNA_pol_sigma_r3/r4-like"/>
</dbReference>
<dbReference type="NCBIfam" id="TIGR02980">
    <property type="entry name" value="SigBFG"/>
    <property type="match status" value="1"/>
</dbReference>
<evidence type="ECO:0000259" key="8">
    <source>
        <dbReference type="Pfam" id="PF04545"/>
    </source>
</evidence>
<dbReference type="InterPro" id="IPR013325">
    <property type="entry name" value="RNA_pol_sigma_r2"/>
</dbReference>
<protein>
    <submittedName>
        <fullName evidence="9">RNA polymerase sigma-28 (SigD/FliA/WhiG) subunit</fullName>
    </submittedName>
</protein>
<dbReference type="GO" id="GO:0016987">
    <property type="term" value="F:sigma factor activity"/>
    <property type="evidence" value="ECO:0007669"/>
    <property type="project" value="UniProtKB-KW"/>
</dbReference>
<dbReference type="CDD" id="cd06171">
    <property type="entry name" value="Sigma70_r4"/>
    <property type="match status" value="1"/>
</dbReference>
<keyword evidence="3" id="KW-0238">DNA-binding</keyword>
<dbReference type="AlphaFoldDB" id="A0A4R2QMM5"/>
<evidence type="ECO:0000256" key="4">
    <source>
        <dbReference type="ARBA" id="ARBA00023163"/>
    </source>
</evidence>
<organism evidence="9 10">
    <name type="scientific">Tamaricihabitans halophyticus</name>
    <dbReference type="NCBI Taxonomy" id="1262583"/>
    <lineage>
        <taxon>Bacteria</taxon>
        <taxon>Bacillati</taxon>
        <taxon>Actinomycetota</taxon>
        <taxon>Actinomycetes</taxon>
        <taxon>Pseudonocardiales</taxon>
        <taxon>Pseudonocardiaceae</taxon>
        <taxon>Tamaricihabitans</taxon>
    </lineage>
</organism>
<dbReference type="SUPFAM" id="SSF88946">
    <property type="entry name" value="Sigma2 domain of RNA polymerase sigma factors"/>
    <property type="match status" value="1"/>
</dbReference>
<dbReference type="EMBL" id="SLXQ01000008">
    <property type="protein sequence ID" value="TCP50114.1"/>
    <property type="molecule type" value="Genomic_DNA"/>
</dbReference>
<dbReference type="SUPFAM" id="SSF88659">
    <property type="entry name" value="Sigma3 and sigma4 domains of RNA polymerase sigma factors"/>
    <property type="match status" value="2"/>
</dbReference>
<sequence length="277" mass="30735">MTSASQSRSVRPESTAPHESTTLTSTSQRPNEYAHLLPLFRNLGTLNPAEPEHAALRDRLVTEHLPIAKHVARRFANRGQAPDDLVQVATIGLINAVDRYDPNRGTDFLSFAVPTVMGEVRRHFRDTGWAVRVPRRLKELHLAISSASARLAQTLGRAPTPRELAADLGLGTDEVHQGLAASNVYRSVSIDDAQPTGQPELAISDYDDELRQVENREALEPALNALPERERAIVLLRFFGNLSQTQIAERIGISQMHVSRLLTRTLTRLRAELSQEP</sequence>
<reference evidence="9 10" key="1">
    <citation type="submission" date="2019-03" db="EMBL/GenBank/DDBJ databases">
        <title>Genomic Encyclopedia of Type Strains, Phase IV (KMG-IV): sequencing the most valuable type-strain genomes for metagenomic binning, comparative biology and taxonomic classification.</title>
        <authorList>
            <person name="Goeker M."/>
        </authorList>
    </citation>
    <scope>NUCLEOTIDE SEQUENCE [LARGE SCALE GENOMIC DNA]</scope>
    <source>
        <strain evidence="9 10">DSM 45765</strain>
    </source>
</reference>
<dbReference type="Proteomes" id="UP000294911">
    <property type="component" value="Unassembled WGS sequence"/>
</dbReference>
<accession>A0A4R2QMM5</accession>
<keyword evidence="10" id="KW-1185">Reference proteome</keyword>
<dbReference type="InterPro" id="IPR014284">
    <property type="entry name" value="RNA_pol_sigma-70_dom"/>
</dbReference>
<feature type="domain" description="RNA polymerase sigma-70 region 4" evidence="8">
    <location>
        <begin position="222"/>
        <end position="271"/>
    </location>
</feature>
<keyword evidence="4" id="KW-0804">Transcription</keyword>
<keyword evidence="2" id="KW-0731">Sigma factor</keyword>
<feature type="domain" description="RNA polymerase sigma-70 region 2" evidence="7">
    <location>
        <begin position="60"/>
        <end position="129"/>
    </location>
</feature>
<dbReference type="GO" id="GO:0003677">
    <property type="term" value="F:DNA binding"/>
    <property type="evidence" value="ECO:0007669"/>
    <property type="project" value="UniProtKB-KW"/>
</dbReference>
<evidence type="ECO:0000313" key="10">
    <source>
        <dbReference type="Proteomes" id="UP000294911"/>
    </source>
</evidence>
<dbReference type="Pfam" id="PF04542">
    <property type="entry name" value="Sigma70_r2"/>
    <property type="match status" value="1"/>
</dbReference>
<dbReference type="Gene3D" id="1.20.120.1810">
    <property type="match status" value="1"/>
</dbReference>
<dbReference type="InterPro" id="IPR007624">
    <property type="entry name" value="RNA_pol_sigma70_r3"/>
</dbReference>
<dbReference type="Gene3D" id="1.10.10.10">
    <property type="entry name" value="Winged helix-like DNA-binding domain superfamily/Winged helix DNA-binding domain"/>
    <property type="match status" value="2"/>
</dbReference>
<proteinExistence type="predicted"/>
<dbReference type="PRINTS" id="PR00046">
    <property type="entry name" value="SIGMA70FCT"/>
</dbReference>
<dbReference type="PANTHER" id="PTHR30385:SF4">
    <property type="entry name" value="RNA POLYMERASE SIGMA-E FACTOR"/>
    <property type="match status" value="1"/>
</dbReference>
<dbReference type="Pfam" id="PF04545">
    <property type="entry name" value="Sigma70_r4"/>
    <property type="match status" value="1"/>
</dbReference>
<dbReference type="InterPro" id="IPR000943">
    <property type="entry name" value="RNA_pol_sigma70"/>
</dbReference>
<dbReference type="InterPro" id="IPR014322">
    <property type="entry name" value="RNA_pol_sigma-B/F/G"/>
</dbReference>
<dbReference type="InterPro" id="IPR036388">
    <property type="entry name" value="WH-like_DNA-bd_sf"/>
</dbReference>
<evidence type="ECO:0000259" key="7">
    <source>
        <dbReference type="Pfam" id="PF04542"/>
    </source>
</evidence>
<dbReference type="InterPro" id="IPR007630">
    <property type="entry name" value="RNA_pol_sigma70_r4"/>
</dbReference>
<dbReference type="NCBIfam" id="TIGR02937">
    <property type="entry name" value="sigma70-ECF"/>
    <property type="match status" value="1"/>
</dbReference>
<evidence type="ECO:0000256" key="3">
    <source>
        <dbReference type="ARBA" id="ARBA00023125"/>
    </source>
</evidence>
<keyword evidence="1" id="KW-0805">Transcription regulation</keyword>
<feature type="domain" description="RNA polymerase sigma-70 region 3" evidence="6">
    <location>
        <begin position="143"/>
        <end position="205"/>
    </location>
</feature>
<feature type="region of interest" description="Disordered" evidence="5">
    <location>
        <begin position="1"/>
        <end position="30"/>
    </location>
</feature>
<dbReference type="PANTHER" id="PTHR30385">
    <property type="entry name" value="SIGMA FACTOR F FLAGELLAR"/>
    <property type="match status" value="1"/>
</dbReference>
<evidence type="ECO:0000313" key="9">
    <source>
        <dbReference type="EMBL" id="TCP50114.1"/>
    </source>
</evidence>
<dbReference type="Pfam" id="PF04539">
    <property type="entry name" value="Sigma70_r3"/>
    <property type="match status" value="1"/>
</dbReference>
<gene>
    <name evidence="9" type="ORF">EV191_108203</name>
</gene>